<evidence type="ECO:0000313" key="3">
    <source>
        <dbReference type="Proteomes" id="UP000265581"/>
    </source>
</evidence>
<dbReference type="Proteomes" id="UP000265581">
    <property type="component" value="Unassembled WGS sequence"/>
</dbReference>
<gene>
    <name evidence="2" type="ORF">DX116_07235</name>
</gene>
<comment type="caution">
    <text evidence="2">The sequence shown here is derived from an EMBL/GenBank/DDBJ whole genome shotgun (WGS) entry which is preliminary data.</text>
</comment>
<evidence type="ECO:0000313" key="2">
    <source>
        <dbReference type="EMBL" id="REK73339.1"/>
    </source>
</evidence>
<feature type="region of interest" description="Disordered" evidence="1">
    <location>
        <begin position="39"/>
        <end position="58"/>
    </location>
</feature>
<feature type="region of interest" description="Disordered" evidence="1">
    <location>
        <begin position="84"/>
        <end position="107"/>
    </location>
</feature>
<organism evidence="2 3">
    <name type="scientific">Aeromicrobium endophyticum</name>
    <dbReference type="NCBI Taxonomy" id="2292704"/>
    <lineage>
        <taxon>Bacteria</taxon>
        <taxon>Bacillati</taxon>
        <taxon>Actinomycetota</taxon>
        <taxon>Actinomycetes</taxon>
        <taxon>Propionibacteriales</taxon>
        <taxon>Nocardioidaceae</taxon>
        <taxon>Aeromicrobium</taxon>
    </lineage>
</organism>
<proteinExistence type="predicted"/>
<dbReference type="InterPro" id="IPR024079">
    <property type="entry name" value="MetalloPept_cat_dom_sf"/>
</dbReference>
<evidence type="ECO:0008006" key="4">
    <source>
        <dbReference type="Google" id="ProtNLM"/>
    </source>
</evidence>
<name>A0A371PBN5_9ACTN</name>
<dbReference type="GO" id="GO:0008237">
    <property type="term" value="F:metallopeptidase activity"/>
    <property type="evidence" value="ECO:0007669"/>
    <property type="project" value="InterPro"/>
</dbReference>
<dbReference type="AlphaFoldDB" id="A0A371PBN5"/>
<protein>
    <recommendedName>
        <fullName evidence="4">Peptidase M10 metallopeptidase domain-containing protein</fullName>
    </recommendedName>
</protein>
<evidence type="ECO:0000256" key="1">
    <source>
        <dbReference type="SAM" id="MobiDB-lite"/>
    </source>
</evidence>
<keyword evidence="3" id="KW-1185">Reference proteome</keyword>
<accession>A0A371PBN5</accession>
<sequence>MENLHVAGRWKDALLLTEPRRRRRVARLVRRLERLERRDARPARATRSVRPARGQGDRGRRRATVAVAVLVVLLGGASVAARLDDSSSDSAFPGRPDDAASAPLGAPAAGGTASDAYAFIATQKGGSDPVTYDPCAPIHLVVDARTIVDGGMKLLEQALDEVSEASGLQLVVDGLTDDEAPEGDAVTGPDRTWLPVTVTWSDPKASPKLKGDVAGYAGSSSIERDGHRWFVTGTVVLDGPQLKRILDQRGGRAGVRSVMMHELAHLVGLDHVDAAGQLMRPSGDESITTWGAGDRTGLAAVGSGRCIPY</sequence>
<dbReference type="SUPFAM" id="SSF55486">
    <property type="entry name" value="Metalloproteases ('zincins'), catalytic domain"/>
    <property type="match status" value="1"/>
</dbReference>
<dbReference type="RefSeq" id="WP_119703451.1">
    <property type="nucleotide sequence ID" value="NZ_JBHSOI010000001.1"/>
</dbReference>
<dbReference type="OrthoDB" id="4297752at2"/>
<dbReference type="Gene3D" id="3.40.390.10">
    <property type="entry name" value="Collagenase (Catalytic Domain)"/>
    <property type="match status" value="1"/>
</dbReference>
<dbReference type="EMBL" id="QUBR01000001">
    <property type="protein sequence ID" value="REK73339.1"/>
    <property type="molecule type" value="Genomic_DNA"/>
</dbReference>
<reference evidence="2 3" key="1">
    <citation type="submission" date="2018-08" db="EMBL/GenBank/DDBJ databases">
        <title>Aeromicrobium sp. M2KJ-4, whole genome shotgun sequence.</title>
        <authorList>
            <person name="Tuo L."/>
        </authorList>
    </citation>
    <scope>NUCLEOTIDE SEQUENCE [LARGE SCALE GENOMIC DNA]</scope>
    <source>
        <strain evidence="2 3">M2KJ-4</strain>
    </source>
</reference>